<dbReference type="AlphaFoldDB" id="A0A1B9GYX4"/>
<feature type="domain" description="FAS1" evidence="3">
    <location>
        <begin position="36"/>
        <end position="197"/>
    </location>
</feature>
<dbReference type="SMART" id="SM00554">
    <property type="entry name" value="FAS1"/>
    <property type="match status" value="2"/>
</dbReference>
<dbReference type="OrthoDB" id="286301at2759"/>
<dbReference type="PANTHER" id="PTHR10900:SF77">
    <property type="entry name" value="FI19380P1"/>
    <property type="match status" value="1"/>
</dbReference>
<feature type="chain" id="PRO_5008627463" description="FAS1 domain-containing protein" evidence="2">
    <location>
        <begin position="28"/>
        <end position="453"/>
    </location>
</feature>
<keyword evidence="2" id="KW-0732">Signal</keyword>
<accession>A0A1B9GYX4</accession>
<dbReference type="SUPFAM" id="SSF82153">
    <property type="entry name" value="FAS1 domain"/>
    <property type="match status" value="2"/>
</dbReference>
<dbReference type="InterPro" id="IPR000782">
    <property type="entry name" value="FAS1_domain"/>
</dbReference>
<protein>
    <recommendedName>
        <fullName evidence="3">FAS1 domain-containing protein</fullName>
    </recommendedName>
</protein>
<proteinExistence type="predicted"/>
<feature type="signal peptide" evidence="2">
    <location>
        <begin position="1"/>
        <end position="27"/>
    </location>
</feature>
<dbReference type="Gene3D" id="2.30.180.10">
    <property type="entry name" value="FAS1 domain"/>
    <property type="match status" value="2"/>
</dbReference>
<evidence type="ECO:0000256" key="1">
    <source>
        <dbReference type="SAM" id="MobiDB-lite"/>
    </source>
</evidence>
<feature type="domain" description="FAS1" evidence="3">
    <location>
        <begin position="207"/>
        <end position="346"/>
    </location>
</feature>
<dbReference type="Pfam" id="PF02469">
    <property type="entry name" value="Fasciclin"/>
    <property type="match status" value="2"/>
</dbReference>
<dbReference type="InterPro" id="IPR050904">
    <property type="entry name" value="Adhesion/Biosynth-related"/>
</dbReference>
<dbReference type="PROSITE" id="PS50213">
    <property type="entry name" value="FAS1"/>
    <property type="match status" value="2"/>
</dbReference>
<evidence type="ECO:0000256" key="2">
    <source>
        <dbReference type="SAM" id="SignalP"/>
    </source>
</evidence>
<reference evidence="5" key="2">
    <citation type="submission" date="2013-12" db="EMBL/GenBank/DDBJ databases">
        <title>Evolution of pathogenesis and genome organization in the Tremellales.</title>
        <authorList>
            <person name="Cuomo C."/>
            <person name="Litvintseva A."/>
            <person name="Heitman J."/>
            <person name="Chen Y."/>
            <person name="Sun S."/>
            <person name="Springer D."/>
            <person name="Dromer F."/>
            <person name="Young S."/>
            <person name="Zeng Q."/>
            <person name="Chapman S."/>
            <person name="Gujja S."/>
            <person name="Saif S."/>
            <person name="Birren B."/>
        </authorList>
    </citation>
    <scope>NUCLEOTIDE SEQUENCE [LARGE SCALE GENOMIC DNA]</scope>
    <source>
        <strain evidence="5">BCC8398</strain>
    </source>
</reference>
<dbReference type="EMBL" id="KI669496">
    <property type="protein sequence ID" value="OCF36204.1"/>
    <property type="molecule type" value="Genomic_DNA"/>
</dbReference>
<dbReference type="InterPro" id="IPR036378">
    <property type="entry name" value="FAS1_dom_sf"/>
</dbReference>
<keyword evidence="5" id="KW-1185">Reference proteome</keyword>
<dbReference type="PANTHER" id="PTHR10900">
    <property type="entry name" value="PERIOSTIN-RELATED"/>
    <property type="match status" value="1"/>
</dbReference>
<dbReference type="Proteomes" id="UP000092666">
    <property type="component" value="Unassembled WGS sequence"/>
</dbReference>
<evidence type="ECO:0000259" key="3">
    <source>
        <dbReference type="PROSITE" id="PS50213"/>
    </source>
</evidence>
<evidence type="ECO:0000313" key="5">
    <source>
        <dbReference type="Proteomes" id="UP000092666"/>
    </source>
</evidence>
<feature type="region of interest" description="Disordered" evidence="1">
    <location>
        <begin position="358"/>
        <end position="423"/>
    </location>
</feature>
<organism evidence="4 5">
    <name type="scientific">Kwoniella heveanensis BCC8398</name>
    <dbReference type="NCBI Taxonomy" id="1296120"/>
    <lineage>
        <taxon>Eukaryota</taxon>
        <taxon>Fungi</taxon>
        <taxon>Dikarya</taxon>
        <taxon>Basidiomycota</taxon>
        <taxon>Agaricomycotina</taxon>
        <taxon>Tremellomycetes</taxon>
        <taxon>Tremellales</taxon>
        <taxon>Cryptococcaceae</taxon>
        <taxon>Kwoniella</taxon>
    </lineage>
</organism>
<reference evidence="4 5" key="1">
    <citation type="submission" date="2013-07" db="EMBL/GenBank/DDBJ databases">
        <title>The Genome Sequence of Cryptococcus heveanensis BCC8398.</title>
        <authorList>
            <consortium name="The Broad Institute Genome Sequencing Platform"/>
            <person name="Cuomo C."/>
            <person name="Litvintseva A."/>
            <person name="Chen Y."/>
            <person name="Heitman J."/>
            <person name="Sun S."/>
            <person name="Springer D."/>
            <person name="Dromer F."/>
            <person name="Young S.K."/>
            <person name="Zeng Q."/>
            <person name="Gargeya S."/>
            <person name="Fitzgerald M."/>
            <person name="Abouelleil A."/>
            <person name="Alvarado L."/>
            <person name="Berlin A.M."/>
            <person name="Chapman S.B."/>
            <person name="Dewar J."/>
            <person name="Goldberg J."/>
            <person name="Griggs A."/>
            <person name="Gujja S."/>
            <person name="Hansen M."/>
            <person name="Howarth C."/>
            <person name="Imamovic A."/>
            <person name="Larimer J."/>
            <person name="McCowan C."/>
            <person name="Murphy C."/>
            <person name="Pearson M."/>
            <person name="Priest M."/>
            <person name="Roberts A."/>
            <person name="Saif S."/>
            <person name="Shea T."/>
            <person name="Sykes S."/>
            <person name="Wortman J."/>
            <person name="Nusbaum C."/>
            <person name="Birren B."/>
        </authorList>
    </citation>
    <scope>NUCLEOTIDE SEQUENCE [LARGE SCALE GENOMIC DNA]</scope>
    <source>
        <strain evidence="4 5">BCC8398</strain>
    </source>
</reference>
<sequence>MLPTLGLWLLPSFLPTFLLSTLPSVEALPSENAATYYDGLKNALSGQALTNFWHALEVVNDIEPGKTLVDKLYSDDEFTLYVPVNAAWEGSNLTQPTANDDLVSLLSYHIVQATLNSSTDIAPSRRHTIAFTELRSPTVDLPGDQTQVMVLQTAEDPTTGGSIQGEVLIRGDNWNASSVGQQFVYENLYIQPIDKILAIPSPLIKTLSQTGLALLANMGAASYVDFTAVLSLHDRLASCNGCTFFVPVNRAFEEAGGSANGMDVASLSSEDQTAIILNHQILNGTVEYSPSLSSTAPYITAAGTPLLYLTGDGGKSYISVGKYRAGIVRANIPVSNGVVHLIDTLMISTINNVDRAEEAAESASHQAEDRTTTANVIGVGGPTSSSPTTPTSTITTTTTPLTTISPSSSGSSSGGADSAGHREMDLGMGIGSAGAGVGVKMGLMVIAFGAMWL</sequence>
<gene>
    <name evidence="4" type="ORF">I316_02077</name>
</gene>
<name>A0A1B9GYX4_9TREE</name>
<evidence type="ECO:0000313" key="4">
    <source>
        <dbReference type="EMBL" id="OCF36204.1"/>
    </source>
</evidence>
<feature type="compositionally biased region" description="Low complexity" evidence="1">
    <location>
        <begin position="382"/>
        <end position="415"/>
    </location>
</feature>
<dbReference type="STRING" id="1296120.A0A1B9GYX4"/>